<protein>
    <submittedName>
        <fullName evidence="1">YdjY domain-containing protein</fullName>
    </submittedName>
</protein>
<dbReference type="Proteomes" id="UP001320876">
    <property type="component" value="Unassembled WGS sequence"/>
</dbReference>
<dbReference type="RefSeq" id="WP_264489154.1">
    <property type="nucleotide sequence ID" value="NZ_JAPDDT010000011.1"/>
</dbReference>
<evidence type="ECO:0000313" key="1">
    <source>
        <dbReference type="EMBL" id="MCW1925046.1"/>
    </source>
</evidence>
<dbReference type="EMBL" id="JAPDDT010000011">
    <property type="protein sequence ID" value="MCW1925046.1"/>
    <property type="molecule type" value="Genomic_DNA"/>
</dbReference>
<comment type="caution">
    <text evidence="1">The sequence shown here is derived from an EMBL/GenBank/DDBJ whole genome shotgun (WGS) entry which is preliminary data.</text>
</comment>
<dbReference type="NCBIfam" id="NF040466">
    <property type="entry name" value="ydjY_domain"/>
    <property type="match status" value="1"/>
</dbReference>
<accession>A0ABT3GNJ0</accession>
<reference evidence="1 2" key="1">
    <citation type="submission" date="2022-10" db="EMBL/GenBank/DDBJ databases">
        <title>Luteolibacter arcticus strain CCTCC AB 2014275, whole genome shotgun sequencing project.</title>
        <authorList>
            <person name="Zhao G."/>
            <person name="Shen L."/>
        </authorList>
    </citation>
    <scope>NUCLEOTIDE SEQUENCE [LARGE SCALE GENOMIC DNA]</scope>
    <source>
        <strain evidence="1 2">CCTCC AB 2014275</strain>
    </source>
</reference>
<evidence type="ECO:0000313" key="2">
    <source>
        <dbReference type="Proteomes" id="UP001320876"/>
    </source>
</evidence>
<gene>
    <name evidence="1" type="ORF">OKA05_20970</name>
</gene>
<proteinExistence type="predicted"/>
<dbReference type="InterPro" id="IPR047750">
    <property type="entry name" value="YdjY-like"/>
</dbReference>
<organism evidence="1 2">
    <name type="scientific">Luteolibacter arcticus</name>
    <dbReference type="NCBI Taxonomy" id="1581411"/>
    <lineage>
        <taxon>Bacteria</taxon>
        <taxon>Pseudomonadati</taxon>
        <taxon>Verrucomicrobiota</taxon>
        <taxon>Verrucomicrobiia</taxon>
        <taxon>Verrucomicrobiales</taxon>
        <taxon>Verrucomicrobiaceae</taxon>
        <taxon>Luteolibacter</taxon>
    </lineage>
</organism>
<keyword evidence="2" id="KW-1185">Reference proteome</keyword>
<name>A0ABT3GNJ0_9BACT</name>
<sequence>MKTLLLPTGSAISPRFPTIGSRAWVKCVVIAGLSVSALPLAAQNAVPADKGSLTDSGKFQPKDAAAAAAAVPNPAARLAELGVKLEGDRMQIGLVELDRKTHTVSFPAKVHAVEGLIEYLLVNSKGKVHETLFVTEAEPQDIHVACLLAGWGKKDAAPVLIEASWESNGPLRREPVENLVAFAKDHPQGETDGHLTPGSWTYTGSTIDAGGFAATREGSVVSLINDPAALVTNPRPGRDDDTLHVPNGKLLPAAGFPIKISLRPAPEKKD</sequence>